<dbReference type="Gene3D" id="3.40.50.1000">
    <property type="entry name" value="HAD superfamily/HAD-like"/>
    <property type="match status" value="1"/>
</dbReference>
<evidence type="ECO:0000313" key="4">
    <source>
        <dbReference type="EMBL" id="SDB39320.1"/>
    </source>
</evidence>
<comment type="cofactor">
    <cofactor evidence="1">
        <name>Mg(2+)</name>
        <dbReference type="ChEBI" id="CHEBI:18420"/>
    </cofactor>
</comment>
<dbReference type="PANTHER" id="PTHR46470:SF4">
    <property type="entry name" value="5-AMINO-6-(5-PHOSPHO-D-RIBITYLAMINO)URACIL PHOSPHATASE YIGB"/>
    <property type="match status" value="1"/>
</dbReference>
<keyword evidence="5" id="KW-1185">Reference proteome</keyword>
<dbReference type="InterPro" id="IPR036412">
    <property type="entry name" value="HAD-like_sf"/>
</dbReference>
<dbReference type="SUPFAM" id="SSF56784">
    <property type="entry name" value="HAD-like"/>
    <property type="match status" value="1"/>
</dbReference>
<dbReference type="RefSeq" id="WP_092593271.1">
    <property type="nucleotide sequence ID" value="NZ_FMXN01000008.1"/>
</dbReference>
<keyword evidence="3" id="KW-0460">Magnesium</keyword>
<organism evidence="4 5">
    <name type="scientific">Pseudidiomarina indica</name>
    <dbReference type="NCBI Taxonomy" id="1159017"/>
    <lineage>
        <taxon>Bacteria</taxon>
        <taxon>Pseudomonadati</taxon>
        <taxon>Pseudomonadota</taxon>
        <taxon>Gammaproteobacteria</taxon>
        <taxon>Alteromonadales</taxon>
        <taxon>Idiomarinaceae</taxon>
        <taxon>Pseudidiomarina</taxon>
    </lineage>
</organism>
<evidence type="ECO:0000256" key="3">
    <source>
        <dbReference type="ARBA" id="ARBA00022842"/>
    </source>
</evidence>
<evidence type="ECO:0000256" key="2">
    <source>
        <dbReference type="ARBA" id="ARBA00022801"/>
    </source>
</evidence>
<dbReference type="OrthoDB" id="367448at2"/>
<dbReference type="InterPro" id="IPR051400">
    <property type="entry name" value="HAD-like_hydrolase"/>
</dbReference>
<dbReference type="SFLD" id="SFLDS00003">
    <property type="entry name" value="Haloacid_Dehalogenase"/>
    <property type="match status" value="1"/>
</dbReference>
<gene>
    <name evidence="4" type="ORF">SAMN02927930_01492</name>
</gene>
<dbReference type="InterPro" id="IPR023214">
    <property type="entry name" value="HAD_sf"/>
</dbReference>
<accession>A0A1G6D2H9</accession>
<reference evidence="5" key="1">
    <citation type="submission" date="2016-10" db="EMBL/GenBank/DDBJ databases">
        <authorList>
            <person name="Varghese N."/>
            <person name="Submissions S."/>
        </authorList>
    </citation>
    <scope>NUCLEOTIDE SEQUENCE [LARGE SCALE GENOMIC DNA]</scope>
    <source>
        <strain evidence="5">CGMCC 1.10824</strain>
    </source>
</reference>
<proteinExistence type="predicted"/>
<dbReference type="GO" id="GO:0009231">
    <property type="term" value="P:riboflavin biosynthetic process"/>
    <property type="evidence" value="ECO:0007669"/>
    <property type="project" value="TreeGrafter"/>
</dbReference>
<protein>
    <submittedName>
        <fullName evidence="4">Putative hydrolase of the HAD superfamily</fullName>
    </submittedName>
</protein>
<dbReference type="PANTHER" id="PTHR46470">
    <property type="entry name" value="N-ACYLNEURAMINATE-9-PHOSPHATASE"/>
    <property type="match status" value="1"/>
</dbReference>
<name>A0A1G6D2H9_9GAMM</name>
<dbReference type="EMBL" id="FMXN01000008">
    <property type="protein sequence ID" value="SDB39320.1"/>
    <property type="molecule type" value="Genomic_DNA"/>
</dbReference>
<dbReference type="GO" id="GO:0016787">
    <property type="term" value="F:hydrolase activity"/>
    <property type="evidence" value="ECO:0007669"/>
    <property type="project" value="UniProtKB-KW"/>
</dbReference>
<dbReference type="Pfam" id="PF00702">
    <property type="entry name" value="Hydrolase"/>
    <property type="match status" value="1"/>
</dbReference>
<keyword evidence="2 4" id="KW-0378">Hydrolase</keyword>
<evidence type="ECO:0000313" key="5">
    <source>
        <dbReference type="Proteomes" id="UP000199626"/>
    </source>
</evidence>
<dbReference type="Gene3D" id="1.20.120.1600">
    <property type="match status" value="1"/>
</dbReference>
<dbReference type="NCBIfam" id="TIGR01549">
    <property type="entry name" value="HAD-SF-IA-v1"/>
    <property type="match status" value="1"/>
</dbReference>
<dbReference type="Proteomes" id="UP000199626">
    <property type="component" value="Unassembled WGS sequence"/>
</dbReference>
<dbReference type="STRING" id="1159017.SAMN02927930_01492"/>
<dbReference type="AlphaFoldDB" id="A0A1G6D2H9"/>
<dbReference type="InterPro" id="IPR006439">
    <property type="entry name" value="HAD-SF_hydro_IA"/>
</dbReference>
<sequence>MHFYRRLHPVQAISFDLDDTLYNNIPVMQRAEQAMRDYVAQEFPQTAVWQTADWLAHRQQLLLERPELGSHMTHLRQYSLAAGLHHFGVNEDEIEAGVTAAFNHFMTFRNAIEVPKSVHQALRQLADAYPVIAVSNGNVDVAEIGLAPYFVGVFQPTAERRGKPYLDLFLAAQQALPTVAPAAWLHVGDSPQADILGAHRAGWQSAWFTGGLGRPEQLQILPTLAYDELEQLVAYLLAARG</sequence>
<dbReference type="SFLD" id="SFLDG01129">
    <property type="entry name" value="C1.5:_HAD__Beta-PGM__Phosphata"/>
    <property type="match status" value="1"/>
</dbReference>
<evidence type="ECO:0000256" key="1">
    <source>
        <dbReference type="ARBA" id="ARBA00001946"/>
    </source>
</evidence>